<dbReference type="PANTHER" id="PTHR30065:SF1">
    <property type="entry name" value="SURFACE PRESENTATION OF ANTIGENS PROTEIN SPAR"/>
    <property type="match status" value="1"/>
</dbReference>
<evidence type="ECO:0000256" key="1">
    <source>
        <dbReference type="ARBA" id="ARBA00004117"/>
    </source>
</evidence>
<name>A0A381YYD6_9ZZZZ</name>
<dbReference type="InterPro" id="IPR006303">
    <property type="entry name" value="FliR"/>
</dbReference>
<gene>
    <name evidence="9" type="ORF">METZ01_LOCUS134869</name>
</gene>
<dbReference type="InterPro" id="IPR002010">
    <property type="entry name" value="T3SS_IM_R"/>
</dbReference>
<dbReference type="PANTHER" id="PTHR30065">
    <property type="entry name" value="FLAGELLAR BIOSYNTHETIC PROTEIN FLIR"/>
    <property type="match status" value="1"/>
</dbReference>
<evidence type="ECO:0000313" key="9">
    <source>
        <dbReference type="EMBL" id="SVA82015.1"/>
    </source>
</evidence>
<keyword evidence="7" id="KW-0975">Bacterial flagellum</keyword>
<evidence type="ECO:0000256" key="4">
    <source>
        <dbReference type="ARBA" id="ARBA00022692"/>
    </source>
</evidence>
<evidence type="ECO:0000256" key="6">
    <source>
        <dbReference type="ARBA" id="ARBA00023136"/>
    </source>
</evidence>
<dbReference type="GO" id="GO:0009425">
    <property type="term" value="C:bacterial-type flagellum basal body"/>
    <property type="evidence" value="ECO:0007669"/>
    <property type="project" value="UniProtKB-SubCell"/>
</dbReference>
<evidence type="ECO:0000256" key="5">
    <source>
        <dbReference type="ARBA" id="ARBA00022989"/>
    </source>
</evidence>
<evidence type="ECO:0008006" key="10">
    <source>
        <dbReference type="Google" id="ProtNLM"/>
    </source>
</evidence>
<organism evidence="9">
    <name type="scientific">marine metagenome</name>
    <dbReference type="NCBI Taxonomy" id="408172"/>
    <lineage>
        <taxon>unclassified sequences</taxon>
        <taxon>metagenomes</taxon>
        <taxon>ecological metagenomes</taxon>
    </lineage>
</organism>
<feature type="transmembrane region" description="Helical" evidence="8">
    <location>
        <begin position="190"/>
        <end position="217"/>
    </location>
</feature>
<dbReference type="NCBIfam" id="TIGR01400">
    <property type="entry name" value="fliR"/>
    <property type="match status" value="1"/>
</dbReference>
<dbReference type="EMBL" id="UINC01019377">
    <property type="protein sequence ID" value="SVA82015.1"/>
    <property type="molecule type" value="Genomic_DNA"/>
</dbReference>
<protein>
    <recommendedName>
        <fullName evidence="10">Flagellar biosynthetic protein FliR</fullName>
    </recommendedName>
</protein>
<comment type="subcellular location">
    <subcellularLocation>
        <location evidence="1">Bacterial flagellum basal body</location>
    </subcellularLocation>
    <subcellularLocation>
        <location evidence="2">Cell membrane</location>
        <topology evidence="2">Multi-pass membrane protein</topology>
    </subcellularLocation>
</comment>
<evidence type="ECO:0000256" key="7">
    <source>
        <dbReference type="ARBA" id="ARBA00023143"/>
    </source>
</evidence>
<keyword evidence="4 8" id="KW-0812">Transmembrane</keyword>
<sequence length="237" mass="25801">MIMFIPILGSAQIPGRIKIGFILFISIAVFPMVRATPMHDPKGLFDLAVSLFSEITIGLAVAYSARLLFTAVQIAGTIVDFQMGFGVVNVLDPQTETQVSVTAQFQNIITILMFLALDAHHIIIGAIVESFFLINPSQINFSTFTPEIILLLFKATFVTAVKIAAPIMAILFFISVGLGLVARTVPQMNVFIVGFPLQIGVGLLMVGLSMSFFSIVVQGQIEQLPERFLGIMQSFKS</sequence>
<dbReference type="GO" id="GO:0006605">
    <property type="term" value="P:protein targeting"/>
    <property type="evidence" value="ECO:0007669"/>
    <property type="project" value="InterPro"/>
</dbReference>
<proteinExistence type="predicted"/>
<feature type="transmembrane region" description="Helical" evidence="8">
    <location>
        <begin position="45"/>
        <end position="63"/>
    </location>
</feature>
<keyword evidence="5 8" id="KW-1133">Transmembrane helix</keyword>
<evidence type="ECO:0000256" key="8">
    <source>
        <dbReference type="SAM" id="Phobius"/>
    </source>
</evidence>
<dbReference type="PRINTS" id="PR00953">
    <property type="entry name" value="TYPE3IMRPROT"/>
</dbReference>
<dbReference type="Pfam" id="PF01311">
    <property type="entry name" value="Bac_export_1"/>
    <property type="match status" value="1"/>
</dbReference>
<keyword evidence="6 8" id="KW-0472">Membrane</keyword>
<dbReference type="GO" id="GO:0005886">
    <property type="term" value="C:plasma membrane"/>
    <property type="evidence" value="ECO:0007669"/>
    <property type="project" value="UniProtKB-SubCell"/>
</dbReference>
<evidence type="ECO:0000256" key="3">
    <source>
        <dbReference type="ARBA" id="ARBA00022475"/>
    </source>
</evidence>
<reference evidence="9" key="1">
    <citation type="submission" date="2018-05" db="EMBL/GenBank/DDBJ databases">
        <authorList>
            <person name="Lanie J.A."/>
            <person name="Ng W.-L."/>
            <person name="Kazmierczak K.M."/>
            <person name="Andrzejewski T.M."/>
            <person name="Davidsen T.M."/>
            <person name="Wayne K.J."/>
            <person name="Tettelin H."/>
            <person name="Glass J.I."/>
            <person name="Rusch D."/>
            <person name="Podicherti R."/>
            <person name="Tsui H.-C.T."/>
            <person name="Winkler M.E."/>
        </authorList>
    </citation>
    <scope>NUCLEOTIDE SEQUENCE</scope>
</reference>
<keyword evidence="3" id="KW-1003">Cell membrane</keyword>
<dbReference type="AlphaFoldDB" id="A0A381YYD6"/>
<feature type="transmembrane region" description="Helical" evidence="8">
    <location>
        <begin position="155"/>
        <end position="178"/>
    </location>
</feature>
<evidence type="ECO:0000256" key="2">
    <source>
        <dbReference type="ARBA" id="ARBA00004651"/>
    </source>
</evidence>
<dbReference type="GO" id="GO:0044780">
    <property type="term" value="P:bacterial-type flagellum assembly"/>
    <property type="evidence" value="ECO:0007669"/>
    <property type="project" value="InterPro"/>
</dbReference>
<accession>A0A381YYD6</accession>